<accession>A0A075GHP6</accession>
<feature type="domain" description="Carbohydrate kinase PfkB" evidence="1">
    <location>
        <begin position="49"/>
        <end position="264"/>
    </location>
</feature>
<dbReference type="AlphaFoldDB" id="A0A075GHP6"/>
<organism evidence="2">
    <name type="scientific">uncultured marine group II/III euryarchaeote KM3_141_E04</name>
    <dbReference type="NCBI Taxonomy" id="1457878"/>
    <lineage>
        <taxon>Archaea</taxon>
        <taxon>Methanobacteriati</taxon>
        <taxon>Methanobacteriota</taxon>
        <taxon>environmental samples</taxon>
    </lineage>
</organism>
<dbReference type="InterPro" id="IPR029056">
    <property type="entry name" value="Ribokinase-like"/>
</dbReference>
<dbReference type="EMBL" id="KF900613">
    <property type="protein sequence ID" value="AIF01138.1"/>
    <property type="molecule type" value="Genomic_DNA"/>
</dbReference>
<evidence type="ECO:0000313" key="2">
    <source>
        <dbReference type="EMBL" id="AIF01138.1"/>
    </source>
</evidence>
<dbReference type="SUPFAM" id="SSF53613">
    <property type="entry name" value="Ribokinase-like"/>
    <property type="match status" value="1"/>
</dbReference>
<dbReference type="Gene3D" id="3.40.1190.20">
    <property type="match status" value="1"/>
</dbReference>
<gene>
    <name evidence="2" type="primary">ADK</name>
</gene>
<proteinExistence type="predicted"/>
<dbReference type="EC" id="2.7.1.20" evidence="2"/>
<dbReference type="GO" id="GO:0004001">
    <property type="term" value="F:adenosine kinase activity"/>
    <property type="evidence" value="ECO:0007669"/>
    <property type="project" value="UniProtKB-EC"/>
</dbReference>
<dbReference type="PANTHER" id="PTHR47098">
    <property type="entry name" value="PROTEIN MAK32"/>
    <property type="match status" value="1"/>
</dbReference>
<dbReference type="PANTHER" id="PTHR47098:SF2">
    <property type="entry name" value="PROTEIN MAK32"/>
    <property type="match status" value="1"/>
</dbReference>
<dbReference type="InterPro" id="IPR011611">
    <property type="entry name" value="PfkB_dom"/>
</dbReference>
<dbReference type="Pfam" id="PF00294">
    <property type="entry name" value="PfkB"/>
    <property type="match status" value="1"/>
</dbReference>
<protein>
    <submittedName>
        <fullName evidence="2">PfkB domain-containing protein (ADK)</fullName>
        <ecNumber evidence="2">2.7.1.20</ecNumber>
    </submittedName>
</protein>
<sequence>MDMVIVGSIGYDDIQTPAASGSDLLGGAAVYSGLAASFHLRTMDEEPTKVGLVGIVGDDFSVYDQMVLEKAGLNLAGVVRAEGETFRWSGKYEGAMESVETLATEVNVLADFKPELPDVWNNPEILFCASTHPATQVAVLDQCPGAQLTVLDTFMLWIESEFETLSEAMRKVDIAVINEQEACAIADDEILPRAMKSIMSGEALHGGSGAGPGPRCLIVKRGSGGVLAMLPGGALALPAYPTDKIVDPTGCGDSFAGSLLSYLIGRQGVLNDLDAIRNALVHATVTSSFTLGGIGVTALGSIDRGIYHARVDKYRRIVGIS</sequence>
<keyword evidence="2" id="KW-0808">Transferase</keyword>
<name>A0A075GHP6_9EURY</name>
<reference evidence="2" key="1">
    <citation type="journal article" date="2014" name="Genome Biol. Evol.">
        <title>Pangenome evidence for extensive interdomain horizontal transfer affecting lineage core and shell genes in uncultured planktonic thaumarchaeota and euryarchaeota.</title>
        <authorList>
            <person name="Deschamps P."/>
            <person name="Zivanovic Y."/>
            <person name="Moreira D."/>
            <person name="Rodriguez-Valera F."/>
            <person name="Lopez-Garcia P."/>
        </authorList>
    </citation>
    <scope>NUCLEOTIDE SEQUENCE</scope>
</reference>
<evidence type="ECO:0000259" key="1">
    <source>
        <dbReference type="Pfam" id="PF00294"/>
    </source>
</evidence>